<dbReference type="GO" id="GO:0016020">
    <property type="term" value="C:membrane"/>
    <property type="evidence" value="ECO:0007669"/>
    <property type="project" value="InterPro"/>
</dbReference>
<evidence type="ECO:0000256" key="1">
    <source>
        <dbReference type="SAM" id="Phobius"/>
    </source>
</evidence>
<dbReference type="Gene3D" id="1.10.1760.20">
    <property type="match status" value="1"/>
</dbReference>
<dbReference type="Pfam" id="PF07155">
    <property type="entry name" value="ECF-ribofla_trS"/>
    <property type="match status" value="1"/>
</dbReference>
<dbReference type="InterPro" id="IPR009825">
    <property type="entry name" value="ECF_substrate-spec-like"/>
</dbReference>
<feature type="transmembrane region" description="Helical" evidence="1">
    <location>
        <begin position="101"/>
        <end position="127"/>
    </location>
</feature>
<keyword evidence="3" id="KW-1185">Reference proteome</keyword>
<dbReference type="STRING" id="1732.SAMN02910417_00265"/>
<feature type="transmembrane region" description="Helical" evidence="1">
    <location>
        <begin position="133"/>
        <end position="154"/>
    </location>
</feature>
<evidence type="ECO:0000313" key="2">
    <source>
        <dbReference type="EMBL" id="SDB03445.1"/>
    </source>
</evidence>
<evidence type="ECO:0000313" key="3">
    <source>
        <dbReference type="Proteomes" id="UP000199228"/>
    </source>
</evidence>
<dbReference type="Proteomes" id="UP000199228">
    <property type="component" value="Unassembled WGS sequence"/>
</dbReference>
<proteinExistence type="predicted"/>
<sequence length="162" mass="17822">MKTKYMSQAAILIAFTFIITRFFQIPIPMGYFNVGNVIILISCVMLPNPYGIAVGAIGAGLADLTSYPIYTLPTLVIKALMALVFYKMMGKHLHDHKKMRIVAMAVSTLIPLFGYTLTGCVISGSFFTGLAQFPGLLVEYLVNIGLFVVASKIADRVIRYSR</sequence>
<protein>
    <submittedName>
        <fullName evidence="2">Uncharacterized membrane protein</fullName>
    </submittedName>
</protein>
<keyword evidence="1" id="KW-0812">Transmembrane</keyword>
<dbReference type="OrthoDB" id="411368at2"/>
<keyword evidence="1" id="KW-0472">Membrane</keyword>
<dbReference type="RefSeq" id="WP_090171341.1">
    <property type="nucleotide sequence ID" value="NZ_FMXR01000004.1"/>
</dbReference>
<accession>A0A1G6A4W4</accession>
<feature type="transmembrane region" description="Helical" evidence="1">
    <location>
        <begin position="67"/>
        <end position="89"/>
    </location>
</feature>
<feature type="transmembrane region" description="Helical" evidence="1">
    <location>
        <begin position="6"/>
        <end position="25"/>
    </location>
</feature>
<organism evidence="2 3">
    <name type="scientific">Eubacterium oxidoreducens</name>
    <dbReference type="NCBI Taxonomy" id="1732"/>
    <lineage>
        <taxon>Bacteria</taxon>
        <taxon>Bacillati</taxon>
        <taxon>Bacillota</taxon>
        <taxon>Clostridia</taxon>
        <taxon>Eubacteriales</taxon>
        <taxon>Eubacteriaceae</taxon>
        <taxon>Eubacterium</taxon>
    </lineage>
</organism>
<dbReference type="EMBL" id="FMXR01000004">
    <property type="protein sequence ID" value="SDB03445.1"/>
    <property type="molecule type" value="Genomic_DNA"/>
</dbReference>
<reference evidence="2 3" key="1">
    <citation type="submission" date="2016-10" db="EMBL/GenBank/DDBJ databases">
        <authorList>
            <person name="de Groot N.N."/>
        </authorList>
    </citation>
    <scope>NUCLEOTIDE SEQUENCE [LARGE SCALE GENOMIC DNA]</scope>
    <source>
        <strain evidence="2 3">DSM 3217</strain>
    </source>
</reference>
<dbReference type="AlphaFoldDB" id="A0A1G6A4W4"/>
<gene>
    <name evidence="2" type="ORF">SAMN02910417_00265</name>
</gene>
<keyword evidence="1" id="KW-1133">Transmembrane helix</keyword>
<name>A0A1G6A4W4_EUBOX</name>
<feature type="transmembrane region" description="Helical" evidence="1">
    <location>
        <begin position="37"/>
        <end position="61"/>
    </location>
</feature>